<organism evidence="1">
    <name type="scientific">Rhizophora mucronata</name>
    <name type="common">Asiatic mangrove</name>
    <dbReference type="NCBI Taxonomy" id="61149"/>
    <lineage>
        <taxon>Eukaryota</taxon>
        <taxon>Viridiplantae</taxon>
        <taxon>Streptophyta</taxon>
        <taxon>Embryophyta</taxon>
        <taxon>Tracheophyta</taxon>
        <taxon>Spermatophyta</taxon>
        <taxon>Magnoliopsida</taxon>
        <taxon>eudicotyledons</taxon>
        <taxon>Gunneridae</taxon>
        <taxon>Pentapetalae</taxon>
        <taxon>rosids</taxon>
        <taxon>fabids</taxon>
        <taxon>Malpighiales</taxon>
        <taxon>Rhizophoraceae</taxon>
        <taxon>Rhizophora</taxon>
    </lineage>
</organism>
<proteinExistence type="predicted"/>
<name>A0A2P2N3Z1_RHIMU</name>
<accession>A0A2P2N3Z1</accession>
<reference evidence="1" key="1">
    <citation type="submission" date="2018-02" db="EMBL/GenBank/DDBJ databases">
        <title>Rhizophora mucronata_Transcriptome.</title>
        <authorList>
            <person name="Meera S.P."/>
            <person name="Sreeshan A."/>
            <person name="Augustine A."/>
        </authorList>
    </citation>
    <scope>NUCLEOTIDE SEQUENCE</scope>
    <source>
        <tissue evidence="1">Leaf</tissue>
    </source>
</reference>
<protein>
    <submittedName>
        <fullName evidence="1">Uncharacterized protein</fullName>
    </submittedName>
</protein>
<evidence type="ECO:0000313" key="1">
    <source>
        <dbReference type="EMBL" id="MBX37201.1"/>
    </source>
</evidence>
<dbReference type="AlphaFoldDB" id="A0A2P2N3Z1"/>
<sequence length="35" mass="4124">MHFCSIFGENVLRNIVSFVRKELISEKCFLILFSC</sequence>
<dbReference type="EMBL" id="GGEC01056717">
    <property type="protein sequence ID" value="MBX37201.1"/>
    <property type="molecule type" value="Transcribed_RNA"/>
</dbReference>